<comment type="caution">
    <text evidence="2">The sequence shown here is derived from an EMBL/GenBank/DDBJ whole genome shotgun (WGS) entry which is preliminary data.</text>
</comment>
<evidence type="ECO:0000313" key="2">
    <source>
        <dbReference type="EMBL" id="CAG7627354.1"/>
    </source>
</evidence>
<accession>A0ABN7TI22</accession>
<feature type="domain" description="Xylose isomerase-like TIM barrel" evidence="1">
    <location>
        <begin position="21"/>
        <end position="263"/>
    </location>
</feature>
<sequence>MKVSTSLNVFLPDYPIDRAMQRCRDAGFTTLDFNYWDYQKYVHGLTWEEEEAWAQRIRSLADALGLQFTQMHGPVHGRSFSDMVLHLNVESFLSMAERSLQTAAILSIPWVVFHPSSITGNGEPYKELLEYNVRFYERLLPAAERTGVGIALENMYDRTQAQPLARRRAYCAMPDELIELIDTLNHPLVGACWDTGHAHEQSLSQARIRELGSRLKATHINDNDGIRDQHLLPFSGTIDWAAVTEALRDIRYAGDFTYEAHSSIRVLPDGLRDAGLRYAAELGNYLASGQGGEQT</sequence>
<dbReference type="InterPro" id="IPR050312">
    <property type="entry name" value="IolE/XylAMocC-like"/>
</dbReference>
<keyword evidence="3" id="KW-1185">Reference proteome</keyword>
<proteinExistence type="predicted"/>
<dbReference type="RefSeq" id="WP_218097689.1">
    <property type="nucleotide sequence ID" value="NZ_CAJVCE010000003.1"/>
</dbReference>
<reference evidence="2 3" key="1">
    <citation type="submission" date="2021-06" db="EMBL/GenBank/DDBJ databases">
        <authorList>
            <person name="Criscuolo A."/>
        </authorList>
    </citation>
    <scope>NUCLEOTIDE SEQUENCE [LARGE SCALE GENOMIC DNA]</scope>
    <source>
        <strain evidence="3">CIP 111802</strain>
    </source>
</reference>
<dbReference type="Proteomes" id="UP000730618">
    <property type="component" value="Unassembled WGS sequence"/>
</dbReference>
<evidence type="ECO:0000313" key="3">
    <source>
        <dbReference type="Proteomes" id="UP000730618"/>
    </source>
</evidence>
<protein>
    <recommendedName>
        <fullName evidence="1">Xylose isomerase-like TIM barrel domain-containing protein</fullName>
    </recommendedName>
</protein>
<organism evidence="2 3">
    <name type="scientific">Paenibacillus allorhizosphaerae</name>
    <dbReference type="NCBI Taxonomy" id="2849866"/>
    <lineage>
        <taxon>Bacteria</taxon>
        <taxon>Bacillati</taxon>
        <taxon>Bacillota</taxon>
        <taxon>Bacilli</taxon>
        <taxon>Bacillales</taxon>
        <taxon>Paenibacillaceae</taxon>
        <taxon>Paenibacillus</taxon>
    </lineage>
</organism>
<dbReference type="Pfam" id="PF01261">
    <property type="entry name" value="AP_endonuc_2"/>
    <property type="match status" value="1"/>
</dbReference>
<gene>
    <name evidence="2" type="ORF">PAECIP111802_01344</name>
</gene>
<dbReference type="EMBL" id="CAJVCE010000003">
    <property type="protein sequence ID" value="CAG7627354.1"/>
    <property type="molecule type" value="Genomic_DNA"/>
</dbReference>
<evidence type="ECO:0000259" key="1">
    <source>
        <dbReference type="Pfam" id="PF01261"/>
    </source>
</evidence>
<dbReference type="InterPro" id="IPR013022">
    <property type="entry name" value="Xyl_isomerase-like_TIM-brl"/>
</dbReference>
<dbReference type="PANTHER" id="PTHR12110">
    <property type="entry name" value="HYDROXYPYRUVATE ISOMERASE"/>
    <property type="match status" value="1"/>
</dbReference>
<name>A0ABN7TI22_9BACL</name>